<feature type="transmembrane region" description="Helical" evidence="6">
    <location>
        <begin position="498"/>
        <end position="515"/>
    </location>
</feature>
<evidence type="ECO:0000256" key="1">
    <source>
        <dbReference type="ARBA" id="ARBA00004141"/>
    </source>
</evidence>
<evidence type="ECO:0000256" key="4">
    <source>
        <dbReference type="ARBA" id="ARBA00023136"/>
    </source>
</evidence>
<feature type="transmembrane region" description="Helical" evidence="6">
    <location>
        <begin position="521"/>
        <end position="548"/>
    </location>
</feature>
<feature type="transmembrane region" description="Helical" evidence="6">
    <location>
        <begin position="168"/>
        <end position="189"/>
    </location>
</feature>
<evidence type="ECO:0000256" key="6">
    <source>
        <dbReference type="SAM" id="Phobius"/>
    </source>
</evidence>
<evidence type="ECO:0000313" key="8">
    <source>
        <dbReference type="EMBL" id="KAA8491890.1"/>
    </source>
</evidence>
<keyword evidence="9" id="KW-1185">Reference proteome</keyword>
<comment type="caution">
    <text evidence="8">The sequence shown here is derived from an EMBL/GenBank/DDBJ whole genome shotgun (WGS) entry which is preliminary data.</text>
</comment>
<feature type="domain" description="Amino acid transporter transmembrane" evidence="7">
    <location>
        <begin position="88"/>
        <end position="577"/>
    </location>
</feature>
<dbReference type="PANTHER" id="PTHR22950">
    <property type="entry name" value="AMINO ACID TRANSPORTER"/>
    <property type="match status" value="1"/>
</dbReference>
<feature type="transmembrane region" description="Helical" evidence="6">
    <location>
        <begin position="560"/>
        <end position="578"/>
    </location>
</feature>
<feature type="transmembrane region" description="Helical" evidence="6">
    <location>
        <begin position="261"/>
        <end position="284"/>
    </location>
</feature>
<feature type="region of interest" description="Disordered" evidence="5">
    <location>
        <begin position="397"/>
        <end position="426"/>
    </location>
</feature>
<gene>
    <name evidence="8" type="ORF">FVE85_8372</name>
</gene>
<accession>A0A5J4YLU8</accession>
<comment type="subcellular location">
    <subcellularLocation>
        <location evidence="1">Membrane</location>
        <topology evidence="1">Multi-pass membrane protein</topology>
    </subcellularLocation>
</comment>
<reference evidence="9" key="1">
    <citation type="journal article" date="2019" name="Nat. Commun.">
        <title>Expansion of phycobilisome linker gene families in mesophilic red algae.</title>
        <authorList>
            <person name="Lee J."/>
            <person name="Kim D."/>
            <person name="Bhattacharya D."/>
            <person name="Yoon H.S."/>
        </authorList>
    </citation>
    <scope>NUCLEOTIDE SEQUENCE [LARGE SCALE GENOMIC DNA]</scope>
    <source>
        <strain evidence="9">CCMP 1328</strain>
    </source>
</reference>
<dbReference type="EMBL" id="VRMN01000011">
    <property type="protein sequence ID" value="KAA8491890.1"/>
    <property type="molecule type" value="Genomic_DNA"/>
</dbReference>
<dbReference type="GO" id="GO:0005774">
    <property type="term" value="C:vacuolar membrane"/>
    <property type="evidence" value="ECO:0007669"/>
    <property type="project" value="TreeGrafter"/>
</dbReference>
<feature type="transmembrane region" description="Helical" evidence="6">
    <location>
        <begin position="84"/>
        <end position="105"/>
    </location>
</feature>
<evidence type="ECO:0000313" key="9">
    <source>
        <dbReference type="Proteomes" id="UP000324585"/>
    </source>
</evidence>
<keyword evidence="4 6" id="KW-0472">Membrane</keyword>
<evidence type="ECO:0000256" key="3">
    <source>
        <dbReference type="ARBA" id="ARBA00022989"/>
    </source>
</evidence>
<feature type="transmembrane region" description="Helical" evidence="6">
    <location>
        <begin position="201"/>
        <end position="219"/>
    </location>
</feature>
<dbReference type="Proteomes" id="UP000324585">
    <property type="component" value="Unassembled WGS sequence"/>
</dbReference>
<dbReference type="OMA" id="NITEFCA"/>
<organism evidence="8 9">
    <name type="scientific">Porphyridium purpureum</name>
    <name type="common">Red alga</name>
    <name type="synonym">Porphyridium cruentum</name>
    <dbReference type="NCBI Taxonomy" id="35688"/>
    <lineage>
        <taxon>Eukaryota</taxon>
        <taxon>Rhodophyta</taxon>
        <taxon>Bangiophyceae</taxon>
        <taxon>Porphyridiales</taxon>
        <taxon>Porphyridiaceae</taxon>
        <taxon>Porphyridium</taxon>
    </lineage>
</organism>
<dbReference type="Pfam" id="PF01490">
    <property type="entry name" value="Aa_trans"/>
    <property type="match status" value="1"/>
</dbReference>
<sequence length="584" mass="64984">MSERESLLAAPRSVTAADAAALYGALPHDSGVCVEEPGQTDVPSPKTAKRVLINEGFVEDAHSEFAPNLAAAIVTRRKVSTTDFGIDLANMFKAFIGMNFMYVSYAFSKAGLVRGVVGMVFILWATNYCSMNIIRVKRSLPKMEGAKATRWTFGDVTREVLGENMERVVNVVLVFTQFGFCVAYIIFLSQTLRQLVESRNPVWRFTLVPLPVLLPLSLLRSVRSLAGFSSVANFSLLAGYIAIMWYIVANFDWRITQPPQLSSLPIFFGEMTAALEGIALVIPIESAMKDSTRFPIVLRTALICMGVVMIPMGVLGYINFGSKTSSLIMNNVLGSSIVDMIKVSLCLGILFTYPLQIAPVMHALDDWLHGHFPRHVITHNLGASDFEVRNRNILETHYADEDHEYESPDRDEGDVREGGALKRSQTHDEILEEQEVATRTLSHDVPKTLKKSISFEDRGTLKRKLIQELEWIEEMDRREGLRTLRSERSLFIEDSRVVTGRSVVVFLTAVVAMVAGEHFGLFMSLVGSLGASFLAYCIPAILHLWRFWSESSLSSKMTDTFMLLFGICLAVVGTATSVQEFFEG</sequence>
<evidence type="ECO:0000256" key="5">
    <source>
        <dbReference type="SAM" id="MobiDB-lite"/>
    </source>
</evidence>
<protein>
    <submittedName>
        <fullName evidence="8">Amino acid transporter ANTL1</fullName>
    </submittedName>
</protein>
<feature type="transmembrane region" description="Helical" evidence="6">
    <location>
        <begin position="231"/>
        <end position="249"/>
    </location>
</feature>
<feature type="transmembrane region" description="Helical" evidence="6">
    <location>
        <begin position="332"/>
        <end position="353"/>
    </location>
</feature>
<dbReference type="InterPro" id="IPR013057">
    <property type="entry name" value="AA_transpt_TM"/>
</dbReference>
<evidence type="ECO:0000259" key="7">
    <source>
        <dbReference type="Pfam" id="PF01490"/>
    </source>
</evidence>
<name>A0A5J4YLU8_PORPP</name>
<feature type="transmembrane region" description="Helical" evidence="6">
    <location>
        <begin position="111"/>
        <end position="134"/>
    </location>
</feature>
<dbReference type="GO" id="GO:0015179">
    <property type="term" value="F:L-amino acid transmembrane transporter activity"/>
    <property type="evidence" value="ECO:0007669"/>
    <property type="project" value="TreeGrafter"/>
</dbReference>
<dbReference type="OrthoDB" id="1684102at2759"/>
<dbReference type="AlphaFoldDB" id="A0A5J4YLU8"/>
<proteinExistence type="predicted"/>
<keyword evidence="3 6" id="KW-1133">Transmembrane helix</keyword>
<dbReference type="PANTHER" id="PTHR22950:SF700">
    <property type="entry name" value="AMINO ACID TRANSPORTER TRANSMEMBRANE DOMAIN-CONTAINING PROTEIN"/>
    <property type="match status" value="1"/>
</dbReference>
<keyword evidence="2 6" id="KW-0812">Transmembrane</keyword>
<evidence type="ECO:0000256" key="2">
    <source>
        <dbReference type="ARBA" id="ARBA00022692"/>
    </source>
</evidence>
<feature type="transmembrane region" description="Helical" evidence="6">
    <location>
        <begin position="296"/>
        <end position="320"/>
    </location>
</feature>